<dbReference type="PANTHER" id="PTHR43682:SF1">
    <property type="entry name" value="LACTATE UTILIZATION PROTEIN C"/>
    <property type="match status" value="1"/>
</dbReference>
<gene>
    <name evidence="2" type="ORF">SAMN04488505_101612</name>
</gene>
<reference evidence="2 3" key="1">
    <citation type="submission" date="2016-10" db="EMBL/GenBank/DDBJ databases">
        <authorList>
            <person name="de Groot N.N."/>
        </authorList>
    </citation>
    <scope>NUCLEOTIDE SEQUENCE [LARGE SCALE GENOMIC DNA]</scope>
    <source>
        <strain evidence="2 3">DSM 21039</strain>
    </source>
</reference>
<dbReference type="STRING" id="573321.SAMN04488505_101612"/>
<dbReference type="Proteomes" id="UP000198984">
    <property type="component" value="Unassembled WGS sequence"/>
</dbReference>
<dbReference type="PANTHER" id="PTHR43682">
    <property type="entry name" value="LACTATE UTILIZATION PROTEIN C"/>
    <property type="match status" value="1"/>
</dbReference>
<accession>A0A1H7IQN7</accession>
<sequence length="211" mass="23516">MKISPAKENILKRVRNALSQSVQLPFPNSEGNNSVFKTENEGLELKFAEEFARLQGKFIYCTSKQELMENLQALAEHKEWSQVYCQTPALLKAFKLGQLPFINKGDMHSAEAAITDCEYLIARTGTMVLSAAQPSGRALPVYTPVHLVIAYTHQLVFDLKDAINRLKDRYNGELPSAISFATGPSRTADIEKTLVVGVHGPKEVYVFLVDE</sequence>
<feature type="domain" description="LUD" evidence="1">
    <location>
        <begin position="107"/>
        <end position="209"/>
    </location>
</feature>
<evidence type="ECO:0000259" key="1">
    <source>
        <dbReference type="Pfam" id="PF02589"/>
    </source>
</evidence>
<dbReference type="AlphaFoldDB" id="A0A1H7IQN7"/>
<proteinExistence type="predicted"/>
<dbReference type="SUPFAM" id="SSF100950">
    <property type="entry name" value="NagB/RpiA/CoA transferase-like"/>
    <property type="match status" value="1"/>
</dbReference>
<dbReference type="EMBL" id="FOBB01000001">
    <property type="protein sequence ID" value="SEK64232.1"/>
    <property type="molecule type" value="Genomic_DNA"/>
</dbReference>
<protein>
    <submittedName>
        <fullName evidence="2">L-lactate dehydrogenase complex protein LldG</fullName>
    </submittedName>
</protein>
<dbReference type="RefSeq" id="WP_089906664.1">
    <property type="nucleotide sequence ID" value="NZ_FOBB01000001.1"/>
</dbReference>
<evidence type="ECO:0000313" key="3">
    <source>
        <dbReference type="Proteomes" id="UP000198984"/>
    </source>
</evidence>
<organism evidence="2 3">
    <name type="scientific">Chitinophaga rupis</name>
    <dbReference type="NCBI Taxonomy" id="573321"/>
    <lineage>
        <taxon>Bacteria</taxon>
        <taxon>Pseudomonadati</taxon>
        <taxon>Bacteroidota</taxon>
        <taxon>Chitinophagia</taxon>
        <taxon>Chitinophagales</taxon>
        <taxon>Chitinophagaceae</taxon>
        <taxon>Chitinophaga</taxon>
    </lineage>
</organism>
<name>A0A1H7IQN7_9BACT</name>
<dbReference type="Gene3D" id="3.40.50.10420">
    <property type="entry name" value="NagB/RpiA/CoA transferase-like"/>
    <property type="match status" value="1"/>
</dbReference>
<dbReference type="InterPro" id="IPR037171">
    <property type="entry name" value="NagB/RpiA_transferase-like"/>
</dbReference>
<dbReference type="InterPro" id="IPR024185">
    <property type="entry name" value="FTHF_cligase-like_sf"/>
</dbReference>
<dbReference type="InterPro" id="IPR003741">
    <property type="entry name" value="LUD_dom"/>
</dbReference>
<dbReference type="OrthoDB" id="9794157at2"/>
<keyword evidence="3" id="KW-1185">Reference proteome</keyword>
<dbReference type="Pfam" id="PF02589">
    <property type="entry name" value="LUD_dom"/>
    <property type="match status" value="1"/>
</dbReference>
<evidence type="ECO:0000313" key="2">
    <source>
        <dbReference type="EMBL" id="SEK64232.1"/>
    </source>
</evidence>